<dbReference type="SUPFAM" id="SSF48179">
    <property type="entry name" value="6-phosphogluconate dehydrogenase C-terminal domain-like"/>
    <property type="match status" value="1"/>
</dbReference>
<evidence type="ECO:0000313" key="13">
    <source>
        <dbReference type="Proteomes" id="UP001622612"/>
    </source>
</evidence>
<feature type="domain" description="Glycerol-3-phosphate dehydrogenase NAD-dependent C-terminal" evidence="11">
    <location>
        <begin position="180"/>
        <end position="315"/>
    </location>
</feature>
<keyword evidence="13" id="KW-1185">Reference proteome</keyword>
<dbReference type="Gene3D" id="3.40.50.720">
    <property type="entry name" value="NAD(P)-binding Rossmann-like Domain"/>
    <property type="match status" value="1"/>
</dbReference>
<dbReference type="PROSITE" id="PS51257">
    <property type="entry name" value="PROKAR_LIPOPROTEIN"/>
    <property type="match status" value="1"/>
</dbReference>
<evidence type="ECO:0000256" key="4">
    <source>
        <dbReference type="ARBA" id="ARBA00023027"/>
    </source>
</evidence>
<evidence type="ECO:0000256" key="1">
    <source>
        <dbReference type="ARBA" id="ARBA00011009"/>
    </source>
</evidence>
<dbReference type="PANTHER" id="PTHR11728">
    <property type="entry name" value="GLYCEROL-3-PHOSPHATE DEHYDROGENASE"/>
    <property type="match status" value="1"/>
</dbReference>
<evidence type="ECO:0000256" key="7">
    <source>
        <dbReference type="ARBA" id="ARBA00023264"/>
    </source>
</evidence>
<dbReference type="Pfam" id="PF01210">
    <property type="entry name" value="NAD_Gly3P_dh_N"/>
    <property type="match status" value="1"/>
</dbReference>
<keyword evidence="7" id="KW-1208">Phospholipid metabolism</keyword>
<dbReference type="Pfam" id="PF07479">
    <property type="entry name" value="NAD_Gly3P_dh_C"/>
    <property type="match status" value="1"/>
</dbReference>
<comment type="catalytic activity">
    <reaction evidence="9">
        <text>sn-glycerol 3-phosphate + NADP(+) = dihydroxyacetone phosphate + NADPH + H(+)</text>
        <dbReference type="Rhea" id="RHEA:11096"/>
        <dbReference type="ChEBI" id="CHEBI:15378"/>
        <dbReference type="ChEBI" id="CHEBI:57597"/>
        <dbReference type="ChEBI" id="CHEBI:57642"/>
        <dbReference type="ChEBI" id="CHEBI:57783"/>
        <dbReference type="ChEBI" id="CHEBI:58349"/>
        <dbReference type="EC" id="1.1.1.94"/>
    </reaction>
</comment>
<organism evidence="12 13">
    <name type="scientific">Metamycoplasma faucium</name>
    <dbReference type="NCBI Taxonomy" id="56142"/>
    <lineage>
        <taxon>Bacteria</taxon>
        <taxon>Bacillati</taxon>
        <taxon>Mycoplasmatota</taxon>
        <taxon>Mycoplasmoidales</taxon>
        <taxon>Metamycoplasmataceae</taxon>
        <taxon>Metamycoplasma</taxon>
    </lineage>
</organism>
<evidence type="ECO:0000256" key="6">
    <source>
        <dbReference type="ARBA" id="ARBA00023209"/>
    </source>
</evidence>
<evidence type="ECO:0000256" key="5">
    <source>
        <dbReference type="ARBA" id="ARBA00023098"/>
    </source>
</evidence>
<dbReference type="InterPro" id="IPR008927">
    <property type="entry name" value="6-PGluconate_DH-like_C_sf"/>
</dbReference>
<dbReference type="PANTHER" id="PTHR11728:SF1">
    <property type="entry name" value="GLYCEROL-3-PHOSPHATE DEHYDROGENASE [NAD(+)] 2, CHLOROPLASTIC"/>
    <property type="match status" value="1"/>
</dbReference>
<proteinExistence type="inferred from homology"/>
<evidence type="ECO:0000256" key="9">
    <source>
        <dbReference type="RuleBase" id="RU000439"/>
    </source>
</evidence>
<evidence type="ECO:0000256" key="3">
    <source>
        <dbReference type="ARBA" id="ARBA00023002"/>
    </source>
</evidence>
<protein>
    <recommendedName>
        <fullName evidence="9">Glycerol-3-phosphate dehydrogenase</fullName>
        <ecNumber evidence="9">1.1.1.94</ecNumber>
    </recommendedName>
</protein>
<dbReference type="InterPro" id="IPR006168">
    <property type="entry name" value="G3P_DH_NAD-dep"/>
</dbReference>
<keyword evidence="4 8" id="KW-0520">NAD</keyword>
<evidence type="ECO:0000256" key="2">
    <source>
        <dbReference type="ARBA" id="ARBA00022516"/>
    </source>
</evidence>
<feature type="domain" description="Glycerol-3-phosphate dehydrogenase NAD-dependent N-terminal" evidence="10">
    <location>
        <begin position="3"/>
        <end position="158"/>
    </location>
</feature>
<accession>A0ABZ2TMI5</accession>
<reference evidence="12" key="1">
    <citation type="submission" date="2021-11" db="EMBL/GenBank/DDBJ databases">
        <title>The first genome sequence of unculturable Mycoplasma faucium obtained by de novo assembly of metagenomic reads.</title>
        <authorList>
            <person name="Sabat A.J."/>
            <person name="Bathoorn E."/>
            <person name="Akkerboom V."/>
            <person name="Friedrich A.W."/>
        </authorList>
    </citation>
    <scope>NUCLEOTIDE SEQUENCE [LARGE SCALE GENOMIC DNA]</scope>
    <source>
        <strain evidence="12">UMCG-MFM1</strain>
    </source>
</reference>
<evidence type="ECO:0000313" key="12">
    <source>
        <dbReference type="EMBL" id="WYM97038.1"/>
    </source>
</evidence>
<dbReference type="Gene3D" id="1.10.1040.10">
    <property type="entry name" value="N-(1-d-carboxylethyl)-l-norvaline Dehydrogenase, domain 2"/>
    <property type="match status" value="1"/>
</dbReference>
<keyword evidence="5" id="KW-0443">Lipid metabolism</keyword>
<dbReference type="Proteomes" id="UP001622612">
    <property type="component" value="Chromosome"/>
</dbReference>
<dbReference type="InterPro" id="IPR013328">
    <property type="entry name" value="6PGD_dom2"/>
</dbReference>
<sequence>MNKIAIIGSGGMGSACGNVLTDNKNNVIIYGINESELNDLKNGKNKAYFNDLKLNKFNTTQNLEEALIDVNYIILAVPTKFLSAVFENILLNLKSKAIIINVAKGFWPKKFITVHDELKIIANKNENVVDVITLIGPSFATEIVKKQITYVAAIGQNYQNLLKVQAIFENNYFHVIPQNDEKGAIIGSIYKNIIAIASGMLEAIGYNINTQASFITYAIKEMIKYIVYCGGNRNTAYEITGLGDIILTATSPKSRNYTYGKNFLKNNNYSQITIEGVESIKMLYENIIKLKKLELPIISALYKIIFLNENPNKILIDLLNFIPKNN</sequence>
<dbReference type="EMBL" id="CP088155">
    <property type="protein sequence ID" value="WYM97038.1"/>
    <property type="molecule type" value="Genomic_DNA"/>
</dbReference>
<gene>
    <name evidence="12" type="ORF">LQ356_02340</name>
</gene>
<dbReference type="SUPFAM" id="SSF51735">
    <property type="entry name" value="NAD(P)-binding Rossmann-fold domains"/>
    <property type="match status" value="1"/>
</dbReference>
<dbReference type="PIRSF" id="PIRSF000114">
    <property type="entry name" value="Glycerol-3-P_dh"/>
    <property type="match status" value="1"/>
</dbReference>
<comment type="similarity">
    <text evidence="1 8">Belongs to the NAD-dependent glycerol-3-phosphate dehydrogenase family.</text>
</comment>
<keyword evidence="6" id="KW-0594">Phospholipid biosynthesis</keyword>
<evidence type="ECO:0000259" key="11">
    <source>
        <dbReference type="Pfam" id="PF07479"/>
    </source>
</evidence>
<name>A0ABZ2TMI5_9BACT</name>
<dbReference type="InterPro" id="IPR036291">
    <property type="entry name" value="NAD(P)-bd_dom_sf"/>
</dbReference>
<evidence type="ECO:0000259" key="10">
    <source>
        <dbReference type="Pfam" id="PF01210"/>
    </source>
</evidence>
<dbReference type="InterPro" id="IPR011128">
    <property type="entry name" value="G3P_DH_NAD-dep_N"/>
</dbReference>
<dbReference type="PRINTS" id="PR00077">
    <property type="entry name" value="GPDHDRGNASE"/>
</dbReference>
<evidence type="ECO:0000256" key="8">
    <source>
        <dbReference type="RuleBase" id="RU000437"/>
    </source>
</evidence>
<keyword evidence="3 8" id="KW-0560">Oxidoreductase</keyword>
<dbReference type="InterPro" id="IPR006109">
    <property type="entry name" value="G3P_DH_NAD-dep_C"/>
</dbReference>
<dbReference type="EC" id="1.1.1.94" evidence="9"/>
<keyword evidence="2" id="KW-0444">Lipid biosynthesis</keyword>
<dbReference type="RefSeq" id="WP_405311244.1">
    <property type="nucleotide sequence ID" value="NZ_CP088155.1"/>
</dbReference>